<keyword evidence="5" id="KW-0963">Cytoplasm</keyword>
<dbReference type="GO" id="GO:0045892">
    <property type="term" value="P:negative regulation of DNA-templated transcription"/>
    <property type="evidence" value="ECO:0007669"/>
    <property type="project" value="TreeGrafter"/>
</dbReference>
<comment type="subunit">
    <text evidence="3">Homodimer.</text>
</comment>
<evidence type="ECO:0000313" key="16">
    <source>
        <dbReference type="Proteomes" id="UP000318741"/>
    </source>
</evidence>
<accession>A0A517PER8</accession>
<sequence length="197" mass="22485">MSHLGPHSDSSSADGARSRAASQEEAAPNPRGRTDLPPVPVAVSPTEKFREFLITRGQRLTPERRITVEEVFADHEHFDVETLAERLAAKSDGRRVSRSSVYRHVAAMEEAGLIRKIARQDDRDLYEHSYGYPHHDHLICRETGELIEFRSPELDAILERVAAEHGFRVEGHRLEVYGLSREARKPRPRRHSKLDRV</sequence>
<dbReference type="SUPFAM" id="SSF46785">
    <property type="entry name" value="Winged helix' DNA-binding domain"/>
    <property type="match status" value="1"/>
</dbReference>
<comment type="cofactor">
    <cofactor evidence="12">
        <name>Zn(2+)</name>
        <dbReference type="ChEBI" id="CHEBI:29105"/>
    </cofactor>
    <text evidence="12">Binds 1 zinc ion per subunit.</text>
</comment>
<dbReference type="PANTHER" id="PTHR33202">
    <property type="entry name" value="ZINC UPTAKE REGULATION PROTEIN"/>
    <property type="match status" value="1"/>
</dbReference>
<evidence type="ECO:0000256" key="8">
    <source>
        <dbReference type="ARBA" id="ARBA00022833"/>
    </source>
</evidence>
<dbReference type="KEGG" id="acaf:CA12_40030"/>
<protein>
    <recommendedName>
        <fullName evidence="4">Ferric uptake regulation protein</fullName>
    </recommendedName>
</protein>
<dbReference type="InterPro" id="IPR036388">
    <property type="entry name" value="WH-like_DNA-bd_sf"/>
</dbReference>
<evidence type="ECO:0000256" key="13">
    <source>
        <dbReference type="PIRSR" id="PIRSR602481-2"/>
    </source>
</evidence>
<evidence type="ECO:0000256" key="9">
    <source>
        <dbReference type="ARBA" id="ARBA00023015"/>
    </source>
</evidence>
<dbReference type="GO" id="GO:0005829">
    <property type="term" value="C:cytosol"/>
    <property type="evidence" value="ECO:0007669"/>
    <property type="project" value="TreeGrafter"/>
</dbReference>
<keyword evidence="13" id="KW-0408">Iron</keyword>
<evidence type="ECO:0000256" key="11">
    <source>
        <dbReference type="ARBA" id="ARBA00023163"/>
    </source>
</evidence>
<organism evidence="15 16">
    <name type="scientific">Alienimonas californiensis</name>
    <dbReference type="NCBI Taxonomy" id="2527989"/>
    <lineage>
        <taxon>Bacteria</taxon>
        <taxon>Pseudomonadati</taxon>
        <taxon>Planctomycetota</taxon>
        <taxon>Planctomycetia</taxon>
        <taxon>Planctomycetales</taxon>
        <taxon>Planctomycetaceae</taxon>
        <taxon>Alienimonas</taxon>
    </lineage>
</organism>
<keyword evidence="16" id="KW-1185">Reference proteome</keyword>
<keyword evidence="9" id="KW-0805">Transcription regulation</keyword>
<dbReference type="InterPro" id="IPR036390">
    <property type="entry name" value="WH_DNA-bd_sf"/>
</dbReference>
<name>A0A517PER8_9PLAN</name>
<dbReference type="AlphaFoldDB" id="A0A517PER8"/>
<feature type="binding site" evidence="13">
    <location>
        <position position="134"/>
    </location>
    <ligand>
        <name>Fe cation</name>
        <dbReference type="ChEBI" id="CHEBI:24875"/>
    </ligand>
</feature>
<evidence type="ECO:0000256" key="14">
    <source>
        <dbReference type="SAM" id="MobiDB-lite"/>
    </source>
</evidence>
<dbReference type="Proteomes" id="UP000318741">
    <property type="component" value="Chromosome"/>
</dbReference>
<dbReference type="GO" id="GO:1900376">
    <property type="term" value="P:regulation of secondary metabolite biosynthetic process"/>
    <property type="evidence" value="ECO:0007669"/>
    <property type="project" value="TreeGrafter"/>
</dbReference>
<dbReference type="GO" id="GO:0000976">
    <property type="term" value="F:transcription cis-regulatory region binding"/>
    <property type="evidence" value="ECO:0007669"/>
    <property type="project" value="TreeGrafter"/>
</dbReference>
<dbReference type="PANTHER" id="PTHR33202:SF2">
    <property type="entry name" value="FERRIC UPTAKE REGULATION PROTEIN"/>
    <property type="match status" value="1"/>
</dbReference>
<dbReference type="GO" id="GO:0008270">
    <property type="term" value="F:zinc ion binding"/>
    <property type="evidence" value="ECO:0007669"/>
    <property type="project" value="TreeGrafter"/>
</dbReference>
<comment type="similarity">
    <text evidence="2">Belongs to the Fur family.</text>
</comment>
<dbReference type="CDD" id="cd07153">
    <property type="entry name" value="Fur_like"/>
    <property type="match status" value="1"/>
</dbReference>
<keyword evidence="6" id="KW-0678">Repressor</keyword>
<dbReference type="GO" id="GO:0003700">
    <property type="term" value="F:DNA-binding transcription factor activity"/>
    <property type="evidence" value="ECO:0007669"/>
    <property type="project" value="InterPro"/>
</dbReference>
<proteinExistence type="inferred from homology"/>
<evidence type="ECO:0000313" key="15">
    <source>
        <dbReference type="EMBL" id="QDT17867.1"/>
    </source>
</evidence>
<evidence type="ECO:0000256" key="3">
    <source>
        <dbReference type="ARBA" id="ARBA00011738"/>
    </source>
</evidence>
<evidence type="ECO:0000256" key="4">
    <source>
        <dbReference type="ARBA" id="ARBA00020910"/>
    </source>
</evidence>
<reference evidence="15 16" key="1">
    <citation type="submission" date="2019-02" db="EMBL/GenBank/DDBJ databases">
        <title>Deep-cultivation of Planctomycetes and their phenomic and genomic characterization uncovers novel biology.</title>
        <authorList>
            <person name="Wiegand S."/>
            <person name="Jogler M."/>
            <person name="Boedeker C."/>
            <person name="Pinto D."/>
            <person name="Vollmers J."/>
            <person name="Rivas-Marin E."/>
            <person name="Kohn T."/>
            <person name="Peeters S.H."/>
            <person name="Heuer A."/>
            <person name="Rast P."/>
            <person name="Oberbeckmann S."/>
            <person name="Bunk B."/>
            <person name="Jeske O."/>
            <person name="Meyerdierks A."/>
            <person name="Storesund J.E."/>
            <person name="Kallscheuer N."/>
            <person name="Luecker S."/>
            <person name="Lage O.M."/>
            <person name="Pohl T."/>
            <person name="Merkel B.J."/>
            <person name="Hornburger P."/>
            <person name="Mueller R.-W."/>
            <person name="Bruemmer F."/>
            <person name="Labrenz M."/>
            <person name="Spormann A.M."/>
            <person name="Op den Camp H."/>
            <person name="Overmann J."/>
            <person name="Amann R."/>
            <person name="Jetten M.S.M."/>
            <person name="Mascher T."/>
            <person name="Medema M.H."/>
            <person name="Devos D.P."/>
            <person name="Kaster A.-K."/>
            <person name="Ovreas L."/>
            <person name="Rohde M."/>
            <person name="Galperin M.Y."/>
            <person name="Jogler C."/>
        </authorList>
    </citation>
    <scope>NUCLEOTIDE SEQUENCE [LARGE SCALE GENOMIC DNA]</scope>
    <source>
        <strain evidence="15 16">CA12</strain>
    </source>
</reference>
<feature type="region of interest" description="Disordered" evidence="14">
    <location>
        <begin position="1"/>
        <end position="41"/>
    </location>
</feature>
<feature type="binding site" evidence="12">
    <location>
        <position position="140"/>
    </location>
    <ligand>
        <name>Zn(2+)</name>
        <dbReference type="ChEBI" id="CHEBI:29105"/>
    </ligand>
</feature>
<keyword evidence="8 12" id="KW-0862">Zinc</keyword>
<evidence type="ECO:0000256" key="10">
    <source>
        <dbReference type="ARBA" id="ARBA00023125"/>
    </source>
</evidence>
<dbReference type="Pfam" id="PF01475">
    <property type="entry name" value="FUR"/>
    <property type="match status" value="1"/>
</dbReference>
<feature type="compositionally biased region" description="Low complexity" evidence="14">
    <location>
        <begin position="8"/>
        <end position="27"/>
    </location>
</feature>
<feature type="binding site" evidence="13">
    <location>
        <position position="136"/>
    </location>
    <ligand>
        <name>Fe cation</name>
        <dbReference type="ChEBI" id="CHEBI:24875"/>
    </ligand>
</feature>
<dbReference type="Gene3D" id="3.30.1490.190">
    <property type="match status" value="1"/>
</dbReference>
<keyword evidence="7 12" id="KW-0479">Metal-binding</keyword>
<comment type="cofactor">
    <cofactor evidence="13">
        <name>Mn(2+)</name>
        <dbReference type="ChEBI" id="CHEBI:29035"/>
    </cofactor>
    <cofactor evidence="13">
        <name>Fe(2+)</name>
        <dbReference type="ChEBI" id="CHEBI:29033"/>
    </cofactor>
    <text evidence="13">Binds 1 Mn(2+) or Fe(2+) ion per subunit.</text>
</comment>
<keyword evidence="11" id="KW-0804">Transcription</keyword>
<keyword evidence="10" id="KW-0238">DNA-binding</keyword>
<evidence type="ECO:0000256" key="5">
    <source>
        <dbReference type="ARBA" id="ARBA00022490"/>
    </source>
</evidence>
<dbReference type="Gene3D" id="1.10.10.10">
    <property type="entry name" value="Winged helix-like DNA-binding domain superfamily/Winged helix DNA-binding domain"/>
    <property type="match status" value="1"/>
</dbReference>
<dbReference type="EMBL" id="CP036265">
    <property type="protein sequence ID" value="QDT17867.1"/>
    <property type="molecule type" value="Genomic_DNA"/>
</dbReference>
<evidence type="ECO:0000256" key="6">
    <source>
        <dbReference type="ARBA" id="ARBA00022491"/>
    </source>
</evidence>
<evidence type="ECO:0000256" key="1">
    <source>
        <dbReference type="ARBA" id="ARBA00004496"/>
    </source>
</evidence>
<evidence type="ECO:0000256" key="2">
    <source>
        <dbReference type="ARBA" id="ARBA00007957"/>
    </source>
</evidence>
<feature type="binding site" evidence="13">
    <location>
        <position position="172"/>
    </location>
    <ligand>
        <name>Fe cation</name>
        <dbReference type="ChEBI" id="CHEBI:24875"/>
    </ligand>
</feature>
<dbReference type="InterPro" id="IPR043135">
    <property type="entry name" value="Fur_C"/>
</dbReference>
<evidence type="ECO:0000256" key="12">
    <source>
        <dbReference type="PIRSR" id="PIRSR602481-1"/>
    </source>
</evidence>
<dbReference type="InterPro" id="IPR002481">
    <property type="entry name" value="FUR"/>
</dbReference>
<gene>
    <name evidence="15" type="primary">fur_2</name>
    <name evidence="15" type="ORF">CA12_40030</name>
</gene>
<comment type="subcellular location">
    <subcellularLocation>
        <location evidence="1">Cytoplasm</location>
    </subcellularLocation>
</comment>
<evidence type="ECO:0000256" key="7">
    <source>
        <dbReference type="ARBA" id="ARBA00022723"/>
    </source>
</evidence>